<comment type="caution">
    <text evidence="1">The sequence shown here is derived from an EMBL/GenBank/DDBJ whole genome shotgun (WGS) entry which is preliminary data.</text>
</comment>
<reference evidence="1 2" key="1">
    <citation type="journal article" date="2012" name="J. Bacteriol.">
        <title>Genome sequence of Mycobacterium hassiacum DSM 44199, a rare source of heat-stable mycobacterial proteins.</title>
        <authorList>
            <person name="Tiago I."/>
            <person name="Maranha A."/>
            <person name="Mendes V."/>
            <person name="Alarico S."/>
            <person name="Moynihan P.J."/>
            <person name="Clarke A.J."/>
            <person name="Macedo-Ribeiro S."/>
            <person name="Pereira P.J."/>
            <person name="Empadinhas N."/>
        </authorList>
    </citation>
    <scope>NUCLEOTIDE SEQUENCE [LARGE SCALE GENOMIC DNA]</scope>
    <source>
        <strain evidence="2">DSM 44199 / CIP 105218 / JCM 12690 / 3849</strain>
    </source>
</reference>
<sequence length="42" mass="4768">MFVTFRSVWGFADVGRVSLRFDLVQLRGSVQLYGYLAGVNLE</sequence>
<organism evidence="1 2">
    <name type="scientific">Mycolicibacterium hassiacum (strain DSM 44199 / CIP 105218 / JCM 12690 / 3849)</name>
    <name type="common">Mycobacterium hassiacum</name>
    <dbReference type="NCBI Taxonomy" id="1122247"/>
    <lineage>
        <taxon>Bacteria</taxon>
        <taxon>Bacillati</taxon>
        <taxon>Actinomycetota</taxon>
        <taxon>Actinomycetes</taxon>
        <taxon>Mycobacteriales</taxon>
        <taxon>Mycobacteriaceae</taxon>
        <taxon>Mycolicibacterium</taxon>
    </lineage>
</organism>
<evidence type="ECO:0000313" key="1">
    <source>
        <dbReference type="EMBL" id="EKF23397.1"/>
    </source>
</evidence>
<evidence type="ECO:0000313" key="2">
    <source>
        <dbReference type="Proteomes" id="UP000006265"/>
    </source>
</evidence>
<gene>
    <name evidence="1" type="ORF">C731_2591</name>
</gene>
<protein>
    <submittedName>
        <fullName evidence="1">Uncharacterized protein</fullName>
    </submittedName>
</protein>
<dbReference type="Proteomes" id="UP000006265">
    <property type="component" value="Unassembled WGS sequence"/>
</dbReference>
<name>K5BEY2_MYCHD</name>
<keyword evidence="2" id="KW-1185">Reference proteome</keyword>
<dbReference type="AlphaFoldDB" id="K5BEY2"/>
<accession>K5BEY2</accession>
<dbReference type="EMBL" id="AMRA01000069">
    <property type="protein sequence ID" value="EKF23397.1"/>
    <property type="molecule type" value="Genomic_DNA"/>
</dbReference>
<proteinExistence type="predicted"/>